<protein>
    <recommendedName>
        <fullName evidence="18">Transporter</fullName>
    </recommendedName>
</protein>
<dbReference type="PANTHER" id="PTHR34820">
    <property type="entry name" value="INNER MEMBRANE PROTEIN YEBZ"/>
    <property type="match status" value="1"/>
</dbReference>
<evidence type="ECO:0000256" key="6">
    <source>
        <dbReference type="ARBA" id="ARBA00022989"/>
    </source>
</evidence>
<comment type="subcellular location">
    <subcellularLocation>
        <location evidence="1">Cell membrane</location>
        <topology evidence="1">Multi-pass membrane protein</topology>
    </subcellularLocation>
</comment>
<evidence type="ECO:0000256" key="10">
    <source>
        <dbReference type="SAM" id="Phobius"/>
    </source>
</evidence>
<dbReference type="Gene3D" id="2.60.40.1220">
    <property type="match status" value="1"/>
</dbReference>
<dbReference type="GO" id="GO:0042597">
    <property type="term" value="C:periplasmic space"/>
    <property type="evidence" value="ECO:0007669"/>
    <property type="project" value="InterPro"/>
</dbReference>
<feature type="transmembrane region" description="Helical" evidence="10">
    <location>
        <begin position="357"/>
        <end position="377"/>
    </location>
</feature>
<dbReference type="Pfam" id="PF05425">
    <property type="entry name" value="CopD"/>
    <property type="match status" value="1"/>
</dbReference>
<feature type="transmembrane region" description="Helical" evidence="10">
    <location>
        <begin position="284"/>
        <end position="303"/>
    </location>
</feature>
<dbReference type="InterPro" id="IPR008457">
    <property type="entry name" value="Cu-R_CopD_dom"/>
</dbReference>
<dbReference type="EMBL" id="RBDX01000016">
    <property type="protein sequence ID" value="RKN07236.1"/>
    <property type="molecule type" value="Genomic_DNA"/>
</dbReference>
<dbReference type="GO" id="GO:0005886">
    <property type="term" value="C:plasma membrane"/>
    <property type="evidence" value="ECO:0007669"/>
    <property type="project" value="UniProtKB-SubCell"/>
</dbReference>
<feature type="domain" description="CopC" evidence="12">
    <location>
        <begin position="37"/>
        <end position="131"/>
    </location>
</feature>
<evidence type="ECO:0000256" key="1">
    <source>
        <dbReference type="ARBA" id="ARBA00004651"/>
    </source>
</evidence>
<feature type="compositionally biased region" description="Low complexity" evidence="9">
    <location>
        <begin position="424"/>
        <end position="435"/>
    </location>
</feature>
<keyword evidence="4" id="KW-0479">Metal-binding</keyword>
<evidence type="ECO:0000256" key="4">
    <source>
        <dbReference type="ARBA" id="ARBA00022723"/>
    </source>
</evidence>
<dbReference type="InterPro" id="IPR007348">
    <property type="entry name" value="CopC_dom"/>
</dbReference>
<dbReference type="GO" id="GO:0006825">
    <property type="term" value="P:copper ion transport"/>
    <property type="evidence" value="ECO:0007669"/>
    <property type="project" value="InterPro"/>
</dbReference>
<evidence type="ECO:0008006" key="18">
    <source>
        <dbReference type="Google" id="ProtNLM"/>
    </source>
</evidence>
<evidence type="ECO:0000256" key="5">
    <source>
        <dbReference type="ARBA" id="ARBA00022729"/>
    </source>
</evidence>
<dbReference type="EMBL" id="RBDY01000002">
    <property type="protein sequence ID" value="RKN26746.1"/>
    <property type="molecule type" value="Genomic_DNA"/>
</dbReference>
<evidence type="ECO:0000256" key="2">
    <source>
        <dbReference type="ARBA" id="ARBA00022475"/>
    </source>
</evidence>
<feature type="compositionally biased region" description="Low complexity" evidence="9">
    <location>
        <begin position="517"/>
        <end position="531"/>
    </location>
</feature>
<accession>A0A3A9WHR4</accession>
<feature type="signal peptide" evidence="11">
    <location>
        <begin position="1"/>
        <end position="36"/>
    </location>
</feature>
<comment type="caution">
    <text evidence="14">The sequence shown here is derived from an EMBL/GenBank/DDBJ whole genome shotgun (WGS) entry which is preliminary data.</text>
</comment>
<reference evidence="16 17" key="1">
    <citation type="submission" date="2018-09" db="EMBL/GenBank/DDBJ databases">
        <title>Streptomyces sp. nov. DS1-2, an endophytic actinomycete isolated from roots of Dendrobium scabrilingue.</title>
        <authorList>
            <person name="Kuncharoen N."/>
            <person name="Kudo T."/>
            <person name="Ohkuma M."/>
            <person name="Yuki M."/>
            <person name="Tanasupawat S."/>
        </authorList>
    </citation>
    <scope>NUCLEOTIDE SEQUENCE [LARGE SCALE GENOMIC DNA]</scope>
    <source>
        <strain evidence="14 17">AZ1-7</strain>
        <strain evidence="15 16">DS1-2</strain>
    </source>
</reference>
<evidence type="ECO:0000313" key="14">
    <source>
        <dbReference type="EMBL" id="RKN07236.1"/>
    </source>
</evidence>
<dbReference type="InterPro" id="IPR032694">
    <property type="entry name" value="CopC/D"/>
</dbReference>
<evidence type="ECO:0000256" key="3">
    <source>
        <dbReference type="ARBA" id="ARBA00022692"/>
    </source>
</evidence>
<keyword evidence="3 10" id="KW-0812">Transmembrane</keyword>
<dbReference type="InterPro" id="IPR014755">
    <property type="entry name" value="Cu-Rt/internalin_Ig-like"/>
</dbReference>
<gene>
    <name evidence="15" type="ORF">D7318_05195</name>
    <name evidence="14" type="ORF">D7319_19355</name>
</gene>
<keyword evidence="6 10" id="KW-1133">Transmembrane helix</keyword>
<proteinExistence type="predicted"/>
<dbReference type="PANTHER" id="PTHR34820:SF4">
    <property type="entry name" value="INNER MEMBRANE PROTEIN YEBZ"/>
    <property type="match status" value="1"/>
</dbReference>
<keyword evidence="8 10" id="KW-0472">Membrane</keyword>
<organism evidence="14 17">
    <name type="scientific">Streptomyces radicis</name>
    <dbReference type="NCBI Taxonomy" id="1750517"/>
    <lineage>
        <taxon>Bacteria</taxon>
        <taxon>Bacillati</taxon>
        <taxon>Actinomycetota</taxon>
        <taxon>Actinomycetes</taxon>
        <taxon>Kitasatosporales</taxon>
        <taxon>Streptomycetaceae</taxon>
        <taxon>Streptomyces</taxon>
    </lineage>
</organism>
<dbReference type="Proteomes" id="UP000268652">
    <property type="component" value="Unassembled WGS sequence"/>
</dbReference>
<dbReference type="OrthoDB" id="5242236at2"/>
<dbReference type="Pfam" id="PF04234">
    <property type="entry name" value="CopC"/>
    <property type="match status" value="1"/>
</dbReference>
<name>A0A3A9WHR4_9ACTN</name>
<feature type="transmembrane region" description="Helical" evidence="10">
    <location>
        <begin position="162"/>
        <end position="182"/>
    </location>
</feature>
<dbReference type="RefSeq" id="WP_120695620.1">
    <property type="nucleotide sequence ID" value="NZ_RBDX01000016.1"/>
</dbReference>
<evidence type="ECO:0000256" key="11">
    <source>
        <dbReference type="SAM" id="SignalP"/>
    </source>
</evidence>
<keyword evidence="7" id="KW-0186">Copper</keyword>
<keyword evidence="16" id="KW-1185">Reference proteome</keyword>
<keyword evidence="5 11" id="KW-0732">Signal</keyword>
<sequence length="641" mass="65889">MTPPTPTTVLRAPGSLLLAAALALAALLFAAPPASAHASLADSTPGDGEVVAVAPDEITLTFTEQVSLADDGVRVLDPRGEPAEAGAVTDLGDRAHSVALGGDLADGTYTVAWQVVSADSHPISGAFTFSIGAPSATSVTPEAAAPRGDDGASGLLYDVARYAAYGGFVLLGGACLFALRCWPDAASRRAVQRVALTGWTTLATATFALLLLRTPYTGDGDLGDAFDLGGLRDVIETRTGTALVTRLLLLAAAGVFIAVLHGGYARLRAEPEPDEDDAARARDLTFGLALGGTILAIGIAATWAMSEHASTGRQTGLAIPLDIVHLLAVAAWLGGLVTLLVLLRTEPALPRSAVRRFSGVALAAVTALAVTGLYQSWRQVGWSWSALTETSYGRLLLVKVGLVATVLAVAWGSRRRTGRLGENVAEPAEPAEPVAVGGGEGDADAADPERARQLARQRAAMATARRDRARDADPHRAGLRRSVLAEVALAAVLLAVTTGLTGTTPARTAVAESARSGGTAAGDDATAQDPGDLSLPFDTGGVAGQGTARIELTPARTGENTMHIRLVDPEGAPTGAEEIGVALTLPSEDIGPLTFDPLHVDVGHWTATGVRLPRPGAWELALTIRTSDIDQITETVTVTID</sequence>
<evidence type="ECO:0000259" key="13">
    <source>
        <dbReference type="Pfam" id="PF05425"/>
    </source>
</evidence>
<feature type="transmembrane region" description="Helical" evidence="10">
    <location>
        <begin position="323"/>
        <end position="345"/>
    </location>
</feature>
<evidence type="ECO:0000256" key="8">
    <source>
        <dbReference type="ARBA" id="ARBA00023136"/>
    </source>
</evidence>
<feature type="transmembrane region" description="Helical" evidence="10">
    <location>
        <begin position="392"/>
        <end position="411"/>
    </location>
</feature>
<feature type="chain" id="PRO_5017277718" description="Transporter" evidence="11">
    <location>
        <begin position="37"/>
        <end position="641"/>
    </location>
</feature>
<dbReference type="InterPro" id="IPR014756">
    <property type="entry name" value="Ig_E-set"/>
</dbReference>
<evidence type="ECO:0000256" key="9">
    <source>
        <dbReference type="SAM" id="MobiDB-lite"/>
    </source>
</evidence>
<evidence type="ECO:0000256" key="7">
    <source>
        <dbReference type="ARBA" id="ARBA00023008"/>
    </source>
</evidence>
<dbReference type="Proteomes" id="UP000275024">
    <property type="component" value="Unassembled WGS sequence"/>
</dbReference>
<evidence type="ECO:0000313" key="15">
    <source>
        <dbReference type="EMBL" id="RKN26746.1"/>
    </source>
</evidence>
<feature type="domain" description="Copper resistance protein D" evidence="13">
    <location>
        <begin position="353"/>
        <end position="422"/>
    </location>
</feature>
<evidence type="ECO:0000259" key="12">
    <source>
        <dbReference type="Pfam" id="PF04234"/>
    </source>
</evidence>
<dbReference type="GO" id="GO:0005507">
    <property type="term" value="F:copper ion binding"/>
    <property type="evidence" value="ECO:0007669"/>
    <property type="project" value="InterPro"/>
</dbReference>
<dbReference type="AlphaFoldDB" id="A0A3A9WHR4"/>
<evidence type="ECO:0000313" key="17">
    <source>
        <dbReference type="Proteomes" id="UP000275024"/>
    </source>
</evidence>
<feature type="transmembrane region" description="Helical" evidence="10">
    <location>
        <begin position="194"/>
        <end position="212"/>
    </location>
</feature>
<dbReference type="SUPFAM" id="SSF81296">
    <property type="entry name" value="E set domains"/>
    <property type="match status" value="1"/>
</dbReference>
<keyword evidence="2" id="KW-1003">Cell membrane</keyword>
<dbReference type="GO" id="GO:0046688">
    <property type="term" value="P:response to copper ion"/>
    <property type="evidence" value="ECO:0007669"/>
    <property type="project" value="InterPro"/>
</dbReference>
<feature type="region of interest" description="Disordered" evidence="9">
    <location>
        <begin position="511"/>
        <end position="531"/>
    </location>
</feature>
<evidence type="ECO:0000313" key="16">
    <source>
        <dbReference type="Proteomes" id="UP000268652"/>
    </source>
</evidence>
<feature type="region of interest" description="Disordered" evidence="9">
    <location>
        <begin position="421"/>
        <end position="447"/>
    </location>
</feature>
<feature type="transmembrane region" description="Helical" evidence="10">
    <location>
        <begin position="243"/>
        <end position="264"/>
    </location>
</feature>